<evidence type="ECO:0000313" key="3">
    <source>
        <dbReference type="EMBL" id="PKF33400.1"/>
    </source>
</evidence>
<proteinExistence type="predicted"/>
<evidence type="ECO:0000313" key="4">
    <source>
        <dbReference type="Proteomes" id="UP000233553"/>
    </source>
</evidence>
<comment type="caution">
    <text evidence="3">The sequence shown here is derived from an EMBL/GenBank/DDBJ whole genome shotgun (WGS) entry which is preliminary data.</text>
</comment>
<dbReference type="AlphaFoldDB" id="A0A2N0WEV5"/>
<keyword evidence="1" id="KW-0238">DNA-binding</keyword>
<dbReference type="PROSITE" id="PS50943">
    <property type="entry name" value="HTH_CROC1"/>
    <property type="match status" value="1"/>
</dbReference>
<dbReference type="InterPro" id="IPR001387">
    <property type="entry name" value="Cro/C1-type_HTH"/>
</dbReference>
<protein>
    <recommendedName>
        <fullName evidence="2">HTH cro/C1-type domain-containing protein</fullName>
    </recommendedName>
</protein>
<dbReference type="PANTHER" id="PTHR46558:SF11">
    <property type="entry name" value="HTH-TYPE TRANSCRIPTIONAL REGULATOR XRE"/>
    <property type="match status" value="1"/>
</dbReference>
<dbReference type="PANTHER" id="PTHR46558">
    <property type="entry name" value="TRACRIPTIONAL REGULATORY PROTEIN-RELATED-RELATED"/>
    <property type="match status" value="1"/>
</dbReference>
<evidence type="ECO:0000259" key="2">
    <source>
        <dbReference type="PROSITE" id="PS50943"/>
    </source>
</evidence>
<reference evidence="3 4" key="1">
    <citation type="submission" date="2017-12" db="EMBL/GenBank/DDBJ databases">
        <title>Draft Genome sequences of multiple microbial strains isolated from spacecraft associated surfaces.</title>
        <authorList>
            <person name="Seuylemezian A."/>
            <person name="Vaishampayan P."/>
            <person name="Venkateswaran K."/>
        </authorList>
    </citation>
    <scope>NUCLEOTIDE SEQUENCE [LARGE SCALE GENOMIC DNA]</scope>
    <source>
        <strain evidence="3 4">2P01AA</strain>
    </source>
</reference>
<dbReference type="Proteomes" id="UP000233553">
    <property type="component" value="Unassembled WGS sequence"/>
</dbReference>
<feature type="domain" description="HTH cro/C1-type" evidence="2">
    <location>
        <begin position="9"/>
        <end position="63"/>
    </location>
</feature>
<dbReference type="InterPro" id="IPR010982">
    <property type="entry name" value="Lambda_DNA-bd_dom_sf"/>
</dbReference>
<organism evidence="3 4">
    <name type="scientific">Acinetobacter proteolyticus</name>
    <dbReference type="NCBI Taxonomy" id="1776741"/>
    <lineage>
        <taxon>Bacteria</taxon>
        <taxon>Pseudomonadati</taxon>
        <taxon>Pseudomonadota</taxon>
        <taxon>Gammaproteobacteria</taxon>
        <taxon>Moraxellales</taxon>
        <taxon>Moraxellaceae</taxon>
        <taxon>Acinetobacter</taxon>
    </lineage>
</organism>
<evidence type="ECO:0000256" key="1">
    <source>
        <dbReference type="ARBA" id="ARBA00023125"/>
    </source>
</evidence>
<gene>
    <name evidence="3" type="ORF">CW311_11395</name>
</gene>
<dbReference type="EMBL" id="PISJ01000013">
    <property type="protein sequence ID" value="PKF33400.1"/>
    <property type="molecule type" value="Genomic_DNA"/>
</dbReference>
<dbReference type="Pfam" id="PF01381">
    <property type="entry name" value="HTH_3"/>
    <property type="match status" value="1"/>
</dbReference>
<dbReference type="SMART" id="SM00530">
    <property type="entry name" value="HTH_XRE"/>
    <property type="match status" value="1"/>
</dbReference>
<dbReference type="Gene3D" id="1.10.260.40">
    <property type="entry name" value="lambda repressor-like DNA-binding domains"/>
    <property type="match status" value="1"/>
</dbReference>
<dbReference type="GO" id="GO:0003677">
    <property type="term" value="F:DNA binding"/>
    <property type="evidence" value="ECO:0007669"/>
    <property type="project" value="UniProtKB-KW"/>
</dbReference>
<sequence>MANSFGERLKFLRAANNLSQQELAELVGISRKQISDYEVRNSIPRSTTIYKLAQALMVKPTDLLPEDLNKEDHLPNRLPSLIKLHIPPKIYDRLLEATEKK</sequence>
<accession>A0A2N0WEV5</accession>
<name>A0A2N0WEV5_9GAMM</name>
<dbReference type="RefSeq" id="WP_101236576.1">
    <property type="nucleotide sequence ID" value="NZ_PISJ01000013.1"/>
</dbReference>
<dbReference type="CDD" id="cd00093">
    <property type="entry name" value="HTH_XRE"/>
    <property type="match status" value="1"/>
</dbReference>
<dbReference type="SUPFAM" id="SSF47413">
    <property type="entry name" value="lambda repressor-like DNA-binding domains"/>
    <property type="match status" value="1"/>
</dbReference>